<organism evidence="7 8">
    <name type="scientific">Monodon monoceros</name>
    <name type="common">Narwhal</name>
    <name type="synonym">Ceratodon monodon</name>
    <dbReference type="NCBI Taxonomy" id="40151"/>
    <lineage>
        <taxon>Eukaryota</taxon>
        <taxon>Metazoa</taxon>
        <taxon>Chordata</taxon>
        <taxon>Craniata</taxon>
        <taxon>Vertebrata</taxon>
        <taxon>Euteleostomi</taxon>
        <taxon>Mammalia</taxon>
        <taxon>Eutheria</taxon>
        <taxon>Laurasiatheria</taxon>
        <taxon>Artiodactyla</taxon>
        <taxon>Whippomorpha</taxon>
        <taxon>Cetacea</taxon>
        <taxon>Odontoceti</taxon>
        <taxon>Monodontidae</taxon>
        <taxon>Monodon</taxon>
    </lineage>
</organism>
<evidence type="ECO:0000313" key="7">
    <source>
        <dbReference type="EMBL" id="TKC35362.1"/>
    </source>
</evidence>
<dbReference type="GO" id="GO:1990904">
    <property type="term" value="C:ribonucleoprotein complex"/>
    <property type="evidence" value="ECO:0007669"/>
    <property type="project" value="UniProtKB-KW"/>
</dbReference>
<reference evidence="8" key="1">
    <citation type="journal article" date="2019" name="IScience">
        <title>Narwhal Genome Reveals Long-Term Low Genetic Diversity despite Current Large Abundance Size.</title>
        <authorList>
            <person name="Westbury M.V."/>
            <person name="Petersen B."/>
            <person name="Garde E."/>
            <person name="Heide-Jorgensen M.P."/>
            <person name="Lorenzen E.D."/>
        </authorList>
    </citation>
    <scope>NUCLEOTIDE SEQUENCE [LARGE SCALE GENOMIC DNA]</scope>
</reference>
<comment type="function">
    <text evidence="6">Component of the large ribosomal subunit. The ribosome is a large ribonucleoprotein complex responsible for the synthesis of proteins in the cell. Required for the proliferation and viability of hematopoietic cells.</text>
</comment>
<dbReference type="InterPro" id="IPR009000">
    <property type="entry name" value="Transl_B-barrel_sf"/>
</dbReference>
<sequence length="261" mass="29651">IKWKDAKITQLMGVWILEIISYQRRGSEQLLPGADNMEIPPTGHRTSKLTNTSGRLWSKAIFAGYKWGPRNLREHTALLKIKAKNSTVIPGGKSNKTRVIWGNVTCIHGNSGMIRAKFRSNLPAKAIGHRIQANTEHLSVNTLSRHIEAIRRDGFTAGAANLGKPNHPTRKKTKEVSVTQLNPKPNEHIDTFHRYLEILICRSLQPDATIQYRQQQPESIKTQRRYRTLTEAPKNIASSIQSPWAPHGYLHFYGFSKDEMF</sequence>
<dbReference type="SUPFAM" id="SSF50447">
    <property type="entry name" value="Translation proteins"/>
    <property type="match status" value="1"/>
</dbReference>
<evidence type="ECO:0000256" key="5">
    <source>
        <dbReference type="ARBA" id="ARBA00035530"/>
    </source>
</evidence>
<protein>
    <recommendedName>
        <fullName evidence="4">Large ribosomal subunit protein eL33</fullName>
    </recommendedName>
    <alternativeName>
        <fullName evidence="5">60S ribosomal protein L35a</fullName>
    </alternativeName>
</protein>
<dbReference type="Gene3D" id="2.40.10.190">
    <property type="entry name" value="translation elongation factor selb, chain A, domain 4"/>
    <property type="match status" value="2"/>
</dbReference>
<accession>A0A4U1EGM7</accession>
<evidence type="ECO:0000256" key="1">
    <source>
        <dbReference type="ARBA" id="ARBA00009269"/>
    </source>
</evidence>
<feature type="non-terminal residue" evidence="7">
    <location>
        <position position="1"/>
    </location>
</feature>
<evidence type="ECO:0000256" key="2">
    <source>
        <dbReference type="ARBA" id="ARBA00022980"/>
    </source>
</evidence>
<dbReference type="GO" id="GO:0003735">
    <property type="term" value="F:structural constituent of ribosome"/>
    <property type="evidence" value="ECO:0007669"/>
    <property type="project" value="InterPro"/>
</dbReference>
<evidence type="ECO:0000256" key="4">
    <source>
        <dbReference type="ARBA" id="ARBA00035228"/>
    </source>
</evidence>
<evidence type="ECO:0000256" key="6">
    <source>
        <dbReference type="ARBA" id="ARBA00045649"/>
    </source>
</evidence>
<keyword evidence="3" id="KW-0687">Ribonucleoprotein</keyword>
<name>A0A4U1EGM7_MONMO</name>
<gene>
    <name evidence="7" type="ORF">EI555_019536</name>
</gene>
<proteinExistence type="inferred from homology"/>
<dbReference type="EMBL" id="RWIC01001553">
    <property type="protein sequence ID" value="TKC35362.1"/>
    <property type="molecule type" value="Genomic_DNA"/>
</dbReference>
<evidence type="ECO:0000313" key="8">
    <source>
        <dbReference type="Proteomes" id="UP000308365"/>
    </source>
</evidence>
<dbReference type="Proteomes" id="UP000308365">
    <property type="component" value="Unassembled WGS sequence"/>
</dbReference>
<comment type="caution">
    <text evidence="7">The sequence shown here is derived from an EMBL/GenBank/DDBJ whole genome shotgun (WGS) entry which is preliminary data.</text>
</comment>
<dbReference type="InterPro" id="IPR038661">
    <property type="entry name" value="Ribosomal_eL33_sf"/>
</dbReference>
<dbReference type="AlphaFoldDB" id="A0A4U1EGM7"/>
<keyword evidence="2" id="KW-0689">Ribosomal protein</keyword>
<dbReference type="InterPro" id="IPR001780">
    <property type="entry name" value="Ribosomal_eL33"/>
</dbReference>
<dbReference type="Pfam" id="PF01247">
    <property type="entry name" value="Ribosomal_L35Ae"/>
    <property type="match status" value="1"/>
</dbReference>
<evidence type="ECO:0000256" key="3">
    <source>
        <dbReference type="ARBA" id="ARBA00023274"/>
    </source>
</evidence>
<comment type="similarity">
    <text evidence="1">Belongs to the eukaryotic ribosomal protein eL33 family.</text>
</comment>
<dbReference type="GO" id="GO:0006412">
    <property type="term" value="P:translation"/>
    <property type="evidence" value="ECO:0007669"/>
    <property type="project" value="InterPro"/>
</dbReference>
<dbReference type="GO" id="GO:0005840">
    <property type="term" value="C:ribosome"/>
    <property type="evidence" value="ECO:0007669"/>
    <property type="project" value="UniProtKB-KW"/>
</dbReference>
<dbReference type="PANTHER" id="PTHR10902">
    <property type="entry name" value="60S RIBOSOMAL PROTEIN L35A"/>
    <property type="match status" value="1"/>
</dbReference>